<dbReference type="EMBL" id="BGPR01000542">
    <property type="protein sequence ID" value="GBM25646.1"/>
    <property type="molecule type" value="Genomic_DNA"/>
</dbReference>
<dbReference type="Proteomes" id="UP000499080">
    <property type="component" value="Unassembled WGS sequence"/>
</dbReference>
<feature type="compositionally biased region" description="Basic and acidic residues" evidence="1">
    <location>
        <begin position="68"/>
        <end position="80"/>
    </location>
</feature>
<gene>
    <name evidence="2" type="ORF">AVEN_82762_1</name>
</gene>
<organism evidence="2 3">
    <name type="scientific">Araneus ventricosus</name>
    <name type="common">Orbweaver spider</name>
    <name type="synonym">Epeira ventricosa</name>
    <dbReference type="NCBI Taxonomy" id="182803"/>
    <lineage>
        <taxon>Eukaryota</taxon>
        <taxon>Metazoa</taxon>
        <taxon>Ecdysozoa</taxon>
        <taxon>Arthropoda</taxon>
        <taxon>Chelicerata</taxon>
        <taxon>Arachnida</taxon>
        <taxon>Araneae</taxon>
        <taxon>Araneomorphae</taxon>
        <taxon>Entelegynae</taxon>
        <taxon>Araneoidea</taxon>
        <taxon>Araneidae</taxon>
        <taxon>Araneus</taxon>
    </lineage>
</organism>
<evidence type="ECO:0000256" key="1">
    <source>
        <dbReference type="SAM" id="MobiDB-lite"/>
    </source>
</evidence>
<reference evidence="2 3" key="1">
    <citation type="journal article" date="2019" name="Sci. Rep.">
        <title>Orb-weaving spider Araneus ventricosus genome elucidates the spidroin gene catalogue.</title>
        <authorList>
            <person name="Kono N."/>
            <person name="Nakamura H."/>
            <person name="Ohtoshi R."/>
            <person name="Moran D.A.P."/>
            <person name="Shinohara A."/>
            <person name="Yoshida Y."/>
            <person name="Fujiwara M."/>
            <person name="Mori M."/>
            <person name="Tomita M."/>
            <person name="Arakawa K."/>
        </authorList>
    </citation>
    <scope>NUCLEOTIDE SEQUENCE [LARGE SCALE GENOMIC DNA]</scope>
</reference>
<dbReference type="AlphaFoldDB" id="A0A4Y2EBF5"/>
<protein>
    <submittedName>
        <fullName evidence="2">Uncharacterized protein</fullName>
    </submittedName>
</protein>
<feature type="region of interest" description="Disordered" evidence="1">
    <location>
        <begin position="46"/>
        <end position="86"/>
    </location>
</feature>
<sequence>MVFGVDRNFQRNVGRSSDIKEFESVDVDISTVPTRFCRLCMRRGNSASGTIQTDNKSSTTQVHRRKTDHANRAFDGRASRWSETSV</sequence>
<evidence type="ECO:0000313" key="3">
    <source>
        <dbReference type="Proteomes" id="UP000499080"/>
    </source>
</evidence>
<proteinExistence type="predicted"/>
<evidence type="ECO:0000313" key="2">
    <source>
        <dbReference type="EMBL" id="GBM25646.1"/>
    </source>
</evidence>
<feature type="compositionally biased region" description="Polar residues" evidence="1">
    <location>
        <begin position="46"/>
        <end position="61"/>
    </location>
</feature>
<comment type="caution">
    <text evidence="2">The sequence shown here is derived from an EMBL/GenBank/DDBJ whole genome shotgun (WGS) entry which is preliminary data.</text>
</comment>
<accession>A0A4Y2EBF5</accession>
<keyword evidence="3" id="KW-1185">Reference proteome</keyword>
<name>A0A4Y2EBF5_ARAVE</name>